<dbReference type="PROSITE" id="PS50878">
    <property type="entry name" value="RT_POL"/>
    <property type="match status" value="1"/>
</dbReference>
<feature type="signal peptide" evidence="1">
    <location>
        <begin position="1"/>
        <end position="24"/>
    </location>
</feature>
<feature type="chain" id="PRO_5034475381" description="Reverse transcriptase domain-containing protein" evidence="1">
    <location>
        <begin position="25"/>
        <end position="895"/>
    </location>
</feature>
<dbReference type="OMA" id="NIMIFTE"/>
<dbReference type="Ensembl" id="ENSGMOT00000037633.1">
    <property type="protein sequence ID" value="ENSGMOP00000027405.1"/>
    <property type="gene ID" value="ENSGMOG00000024860.1"/>
</dbReference>
<protein>
    <recommendedName>
        <fullName evidence="2">Reverse transcriptase domain-containing protein</fullName>
    </recommendedName>
</protein>
<dbReference type="SUPFAM" id="SSF56219">
    <property type="entry name" value="DNase I-like"/>
    <property type="match status" value="1"/>
</dbReference>
<accession>A0A8C5A7U9</accession>
<dbReference type="Pfam" id="PF00078">
    <property type="entry name" value="RVT_1"/>
    <property type="match status" value="1"/>
</dbReference>
<evidence type="ECO:0000313" key="4">
    <source>
        <dbReference type="Proteomes" id="UP000694546"/>
    </source>
</evidence>
<dbReference type="PANTHER" id="PTHR47510">
    <property type="entry name" value="REVERSE TRANSCRIPTASE DOMAIN-CONTAINING PROTEIN"/>
    <property type="match status" value="1"/>
</dbReference>
<dbReference type="PANTHER" id="PTHR47510:SF3">
    <property type="entry name" value="ENDO_EXONUCLEASE_PHOSPHATASE DOMAIN-CONTAINING PROTEIN"/>
    <property type="match status" value="1"/>
</dbReference>
<evidence type="ECO:0000259" key="2">
    <source>
        <dbReference type="PROSITE" id="PS50878"/>
    </source>
</evidence>
<feature type="domain" description="Reverse transcriptase" evidence="2">
    <location>
        <begin position="471"/>
        <end position="738"/>
    </location>
</feature>
<dbReference type="GeneTree" id="ENSGT01120000271821"/>
<organism evidence="3 4">
    <name type="scientific">Gadus morhua</name>
    <name type="common">Atlantic cod</name>
    <dbReference type="NCBI Taxonomy" id="8049"/>
    <lineage>
        <taxon>Eukaryota</taxon>
        <taxon>Metazoa</taxon>
        <taxon>Chordata</taxon>
        <taxon>Craniata</taxon>
        <taxon>Vertebrata</taxon>
        <taxon>Euteleostomi</taxon>
        <taxon>Actinopterygii</taxon>
        <taxon>Neopterygii</taxon>
        <taxon>Teleostei</taxon>
        <taxon>Neoteleostei</taxon>
        <taxon>Acanthomorphata</taxon>
        <taxon>Zeiogadaria</taxon>
        <taxon>Gadariae</taxon>
        <taxon>Gadiformes</taxon>
        <taxon>Gadoidei</taxon>
        <taxon>Gadidae</taxon>
        <taxon>Gadus</taxon>
    </lineage>
</organism>
<name>A0A8C5A7U9_GADMO</name>
<dbReference type="CDD" id="cd01650">
    <property type="entry name" value="RT_nLTR_like"/>
    <property type="match status" value="1"/>
</dbReference>
<dbReference type="InterPro" id="IPR000477">
    <property type="entry name" value="RT_dom"/>
</dbReference>
<proteinExistence type="predicted"/>
<dbReference type="AlphaFoldDB" id="A0A8C5A7U9"/>
<evidence type="ECO:0000256" key="1">
    <source>
        <dbReference type="SAM" id="SignalP"/>
    </source>
</evidence>
<dbReference type="Pfam" id="PF09004">
    <property type="entry name" value="ALKBH8_N"/>
    <property type="match status" value="1"/>
</dbReference>
<dbReference type="Gene3D" id="3.60.10.10">
    <property type="entry name" value="Endonuclease/exonuclease/phosphatase"/>
    <property type="match status" value="1"/>
</dbReference>
<keyword evidence="1" id="KW-0732">Signal</keyword>
<keyword evidence="4" id="KW-1185">Reference proteome</keyword>
<dbReference type="InterPro" id="IPR043502">
    <property type="entry name" value="DNA/RNA_pol_sf"/>
</dbReference>
<dbReference type="Proteomes" id="UP000694546">
    <property type="component" value="Chromosome 15"/>
</dbReference>
<dbReference type="GO" id="GO:0008168">
    <property type="term" value="F:methyltransferase activity"/>
    <property type="evidence" value="ECO:0007669"/>
    <property type="project" value="InterPro"/>
</dbReference>
<dbReference type="GO" id="GO:0016706">
    <property type="term" value="F:2-oxoglutarate-dependent dioxygenase activity"/>
    <property type="evidence" value="ECO:0007669"/>
    <property type="project" value="InterPro"/>
</dbReference>
<evidence type="ECO:0000313" key="3">
    <source>
        <dbReference type="Ensembl" id="ENSGMOP00000027405.1"/>
    </source>
</evidence>
<dbReference type="SUPFAM" id="SSF56672">
    <property type="entry name" value="DNA/RNA polymerases"/>
    <property type="match status" value="1"/>
</dbReference>
<reference evidence="3" key="2">
    <citation type="submission" date="2025-09" db="UniProtKB">
        <authorList>
            <consortium name="Ensembl"/>
        </authorList>
    </citation>
    <scope>IDENTIFICATION</scope>
</reference>
<dbReference type="InterPro" id="IPR015095">
    <property type="entry name" value="AlkB_hom8_N"/>
</dbReference>
<sequence>MFGEIKTSLFLVVSPLPSFLPTLAIPSCAYPRYVGRPLRSLTNIMIFTETWLNSNVPDSAIDLAERYTLRADRTKESGKTRGGGLCIYVNKAWCTDTTTIESHCSDNIEYLMLKCRPFYLPREFTSTIVTAAYIPPDANAAFAMKELHNAISKQQTLTPEAAFIVAVDFNHSNLKSVLPKFRQHVSCPTRGDKTLDHVYTNIADAYKAVPLPHLGQSDHLSLFLLPKYSPLIRRVKPTVRTVKVWPEGADSALQQRFGSTVWRDFATQATIDSHTDIDIYASSVLKRMNSEINSVTTLKRITIFPNQKPWMNREVRLLLKARDIAFSSGDARAYSSSRANLKRGIKAARHCYKLRIEEHFKSNSDTRRMWQGIQAITDYKPANISPPSSDATLPDALNHFYGRFDRENREVAIKAVLPADHQPLTLSPIDVCAALSRTNARKAAGPDGIPGRVLRACAVQLTEVWTDIFNLSLAQAVVPFCLKTSSIVPVPKHSTAASLNDFRPVALTPIISKCFERLVLAHLKTCLPPTLDPFQFAYRQNRSTEDAISTALHSALSHLDNSNTYVRMLFIDFSSAFNTIIPSKLITKLTELGINTSLCTWIQDFLTNRPQSVRLDEHTSSTLTLNTGVPQGCVLSPLLYSLFTYDCTTIHGSNTIVKFADDTTVIGLISNNDETAYREEVQHLTAWCANNNLALNTKKTKELIVDFRKSRGGTHTPIRINGTEVERVTSYRFLGVHISEDLSWTLNSSKLIKKAHQRLFFLRKLKKAHLSPQILVNFYRSIIESILTNCVTVWYGNCSVSDRKALQRVVKTAQRIIGSSLPSIEAVQHKRCLRKARGICKDCSHPNHRLFTLLPSGRRYRSLRTRTSRFRGSFFPAAVTLLNSTPPPPRGHSLH</sequence>
<dbReference type="InterPro" id="IPR036691">
    <property type="entry name" value="Endo/exonu/phosph_ase_sf"/>
</dbReference>
<reference evidence="3" key="1">
    <citation type="submission" date="2025-08" db="UniProtKB">
        <authorList>
            <consortium name="Ensembl"/>
        </authorList>
    </citation>
    <scope>IDENTIFICATION</scope>
</reference>